<evidence type="ECO:0000313" key="5">
    <source>
        <dbReference type="Proteomes" id="UP000824540"/>
    </source>
</evidence>
<dbReference type="GO" id="GO:0070374">
    <property type="term" value="P:positive regulation of ERK1 and ERK2 cascade"/>
    <property type="evidence" value="ECO:0007669"/>
    <property type="project" value="TreeGrafter"/>
</dbReference>
<protein>
    <recommendedName>
        <fullName evidence="2">Ig-like domain-containing protein</fullName>
    </recommendedName>
</protein>
<dbReference type="GO" id="GO:1990782">
    <property type="term" value="F:protein tyrosine kinase binding"/>
    <property type="evidence" value="ECO:0007669"/>
    <property type="project" value="TreeGrafter"/>
</dbReference>
<dbReference type="Proteomes" id="UP000824540">
    <property type="component" value="Unassembled WGS sequence"/>
</dbReference>
<feature type="chain" id="PRO_5036275765" description="Ig-like domain-containing protein" evidence="1">
    <location>
        <begin position="26"/>
        <end position="329"/>
    </location>
</feature>
<dbReference type="AlphaFoldDB" id="A0A8T2MLH6"/>
<proteinExistence type="predicted"/>
<dbReference type="EMBL" id="JAFBMS010002917">
    <property type="protein sequence ID" value="KAG9327950.1"/>
    <property type="molecule type" value="Genomic_DNA"/>
</dbReference>
<comment type="caution">
    <text evidence="3">The sequence shown here is derived from an EMBL/GenBank/DDBJ whole genome shotgun (WGS) entry which is preliminary data.</text>
</comment>
<dbReference type="GO" id="GO:0045121">
    <property type="term" value="C:membrane raft"/>
    <property type="evidence" value="ECO:0007669"/>
    <property type="project" value="TreeGrafter"/>
</dbReference>
<keyword evidence="1" id="KW-0732">Signal</keyword>
<dbReference type="GO" id="GO:0009897">
    <property type="term" value="C:external side of plasma membrane"/>
    <property type="evidence" value="ECO:0007669"/>
    <property type="project" value="TreeGrafter"/>
</dbReference>
<feature type="signal peptide" evidence="1">
    <location>
        <begin position="1"/>
        <end position="25"/>
    </location>
</feature>
<dbReference type="InterPro" id="IPR007110">
    <property type="entry name" value="Ig-like_dom"/>
</dbReference>
<dbReference type="Gene3D" id="2.60.40.10">
    <property type="entry name" value="Immunoglobulins"/>
    <property type="match status" value="2"/>
</dbReference>
<dbReference type="SMART" id="SM00409">
    <property type="entry name" value="IG"/>
    <property type="match status" value="2"/>
</dbReference>
<evidence type="ECO:0000256" key="1">
    <source>
        <dbReference type="SAM" id="SignalP"/>
    </source>
</evidence>
<dbReference type="InterPro" id="IPR003599">
    <property type="entry name" value="Ig_sub"/>
</dbReference>
<evidence type="ECO:0000259" key="2">
    <source>
        <dbReference type="PROSITE" id="PS50835"/>
    </source>
</evidence>
<sequence length="329" mass="35408">MACLSLDLCVGVLLLIGLRCQSCAGSKVYSSPGASVALPCGTRVHGPCSKISWKYKEKFFFFRDLVESGKVIDMKMGRLRVGADCSLHISDVSFMDGGQYMCYDGATSANTTLQLLNNGADEVFAVVGESVTLLCSDSTSPGVGESLRWSWQKKELITANQGGDVTVSANGKKTEFKINPDSSLAIKAVTAAHSGYYECSLFNDSGLISIRRRILLHTLHETTDLPSAPQQDVNFTLTCSLTCAAACDEDINLTWSHSSGEQQQGGAVVKINNTLISQLLVPKSQASQTSTCVVLREGAEIANHKWPVQGGKEVMYSTCSVCYPRFLTS</sequence>
<dbReference type="InterPro" id="IPR013783">
    <property type="entry name" value="Ig-like_fold"/>
</dbReference>
<dbReference type="PROSITE" id="PS50835">
    <property type="entry name" value="IG_LIKE"/>
    <property type="match status" value="2"/>
</dbReference>
<feature type="domain" description="Ig-like" evidence="2">
    <location>
        <begin position="128"/>
        <end position="215"/>
    </location>
</feature>
<dbReference type="SMART" id="SM00408">
    <property type="entry name" value="IGc2"/>
    <property type="match status" value="2"/>
</dbReference>
<dbReference type="OrthoDB" id="8798303at2759"/>
<dbReference type="GO" id="GO:0042289">
    <property type="term" value="F:MHC class II protein binding"/>
    <property type="evidence" value="ECO:0007669"/>
    <property type="project" value="TreeGrafter"/>
</dbReference>
<evidence type="ECO:0000313" key="3">
    <source>
        <dbReference type="EMBL" id="KAG9327950.1"/>
    </source>
</evidence>
<dbReference type="PANTHER" id="PTHR11422:SF5">
    <property type="entry name" value="DIVERSE IMMUNOGLOBULIN DOMAIN-CONTAINING PROTEIN 1.1 ISOFORM X1-RELATED"/>
    <property type="match status" value="1"/>
</dbReference>
<accession>A0A8T2MLH6</accession>
<feature type="domain" description="Ig-like" evidence="2">
    <location>
        <begin position="33"/>
        <end position="102"/>
    </location>
</feature>
<dbReference type="EMBL" id="JAFBMS010000018">
    <property type="protein sequence ID" value="KAG9345252.1"/>
    <property type="molecule type" value="Genomic_DNA"/>
</dbReference>
<name>A0A8T2MLH6_9TELE</name>
<keyword evidence="5" id="KW-1185">Reference proteome</keyword>
<organism evidence="3 5">
    <name type="scientific">Albula glossodonta</name>
    <name type="common">roundjaw bonefish</name>
    <dbReference type="NCBI Taxonomy" id="121402"/>
    <lineage>
        <taxon>Eukaryota</taxon>
        <taxon>Metazoa</taxon>
        <taxon>Chordata</taxon>
        <taxon>Craniata</taxon>
        <taxon>Vertebrata</taxon>
        <taxon>Euteleostomi</taxon>
        <taxon>Actinopterygii</taxon>
        <taxon>Neopterygii</taxon>
        <taxon>Teleostei</taxon>
        <taxon>Albuliformes</taxon>
        <taxon>Albulidae</taxon>
        <taxon>Albula</taxon>
    </lineage>
</organism>
<evidence type="ECO:0000313" key="4">
    <source>
        <dbReference type="EMBL" id="KAG9345252.1"/>
    </source>
</evidence>
<dbReference type="PANTHER" id="PTHR11422">
    <property type="entry name" value="T-CELL SURFACE GLYCOPROTEIN CD4"/>
    <property type="match status" value="1"/>
</dbReference>
<dbReference type="SUPFAM" id="SSF48726">
    <property type="entry name" value="Immunoglobulin"/>
    <property type="match status" value="2"/>
</dbReference>
<gene>
    <name evidence="4" type="ORF">JZ751_009798</name>
    <name evidence="3" type="ORF">JZ751_017207</name>
</gene>
<dbReference type="InterPro" id="IPR003598">
    <property type="entry name" value="Ig_sub2"/>
</dbReference>
<dbReference type="InterPro" id="IPR013106">
    <property type="entry name" value="Ig_V-set"/>
</dbReference>
<dbReference type="GO" id="GO:0042110">
    <property type="term" value="P:T cell activation"/>
    <property type="evidence" value="ECO:0007669"/>
    <property type="project" value="TreeGrafter"/>
</dbReference>
<dbReference type="InterPro" id="IPR036179">
    <property type="entry name" value="Ig-like_dom_sf"/>
</dbReference>
<reference evidence="3" key="1">
    <citation type="thesis" date="2021" institute="BYU ScholarsArchive" country="Provo, UT, USA">
        <title>Applications of and Algorithms for Genome Assembly and Genomic Analyses with an Emphasis on Marine Teleosts.</title>
        <authorList>
            <person name="Pickett B.D."/>
        </authorList>
    </citation>
    <scope>NUCLEOTIDE SEQUENCE</scope>
    <source>
        <strain evidence="3">HI-2016</strain>
    </source>
</reference>
<dbReference type="Pfam" id="PF07686">
    <property type="entry name" value="V-set"/>
    <property type="match status" value="1"/>
</dbReference>
<dbReference type="GO" id="GO:0035723">
    <property type="term" value="P:interleukin-15-mediated signaling pathway"/>
    <property type="evidence" value="ECO:0007669"/>
    <property type="project" value="TreeGrafter"/>
</dbReference>